<evidence type="ECO:0000256" key="1">
    <source>
        <dbReference type="ARBA" id="ARBA00022980"/>
    </source>
</evidence>
<dbReference type="PANTHER" id="PTHR11655">
    <property type="entry name" value="60S/50S RIBOSOMAL PROTEIN L6/L9"/>
    <property type="match status" value="1"/>
</dbReference>
<dbReference type="GO" id="GO:0003735">
    <property type="term" value="F:structural constituent of ribosome"/>
    <property type="evidence" value="ECO:0007669"/>
    <property type="project" value="InterPro"/>
</dbReference>
<proteinExistence type="inferred from homology"/>
<dbReference type="PRINTS" id="PR00059">
    <property type="entry name" value="RIBOSOMALL6"/>
</dbReference>
<comment type="similarity">
    <text evidence="4">Belongs to the universal ribosomal protein uL6 family.</text>
</comment>
<dbReference type="SUPFAM" id="SSF56053">
    <property type="entry name" value="Ribosomal protein L6"/>
    <property type="match status" value="2"/>
</dbReference>
<comment type="function">
    <text evidence="5">This protein binds to the 23S rRNA, and is important in its secondary structure. It is located near the subunit interface in the base of the L7/L12 stalk, and near the tRNA binding site of the peptidyltransferase center.</text>
</comment>
<comment type="caution">
    <text evidence="7">The sequence shown here is derived from an EMBL/GenBank/DDBJ whole genome shotgun (WGS) entry which is preliminary data.</text>
</comment>
<dbReference type="AlphaFoldDB" id="K2FSR8"/>
<feature type="domain" description="Large ribosomal subunit protein uL6 alpha-beta" evidence="6">
    <location>
        <begin position="11"/>
        <end position="81"/>
    </location>
</feature>
<feature type="domain" description="Large ribosomal subunit protein uL6 alpha-beta" evidence="6">
    <location>
        <begin position="104"/>
        <end position="168"/>
    </location>
</feature>
<dbReference type="PIRSF" id="PIRSF002162">
    <property type="entry name" value="Ribosomal_L6"/>
    <property type="match status" value="1"/>
</dbReference>
<evidence type="ECO:0000256" key="2">
    <source>
        <dbReference type="ARBA" id="ARBA00023274"/>
    </source>
</evidence>
<organism evidence="7">
    <name type="scientific">uncultured bacterium</name>
    <name type="common">gcode 4</name>
    <dbReference type="NCBI Taxonomy" id="1234023"/>
    <lineage>
        <taxon>Bacteria</taxon>
        <taxon>environmental samples</taxon>
    </lineage>
</organism>
<dbReference type="PANTHER" id="PTHR11655:SF14">
    <property type="entry name" value="LARGE RIBOSOMAL SUBUNIT PROTEIN UL6M"/>
    <property type="match status" value="1"/>
</dbReference>
<keyword evidence="5" id="KW-0699">rRNA-binding</keyword>
<dbReference type="GO" id="GO:0002181">
    <property type="term" value="P:cytoplasmic translation"/>
    <property type="evidence" value="ECO:0007669"/>
    <property type="project" value="TreeGrafter"/>
</dbReference>
<dbReference type="InterPro" id="IPR036789">
    <property type="entry name" value="Ribosomal_uL6-like_a/b-dom_sf"/>
</dbReference>
<reference evidence="7" key="1">
    <citation type="journal article" date="2012" name="Science">
        <title>Fermentation, hydrogen, and sulfur metabolism in multiple uncultivated bacterial phyla.</title>
        <authorList>
            <person name="Wrighton K.C."/>
            <person name="Thomas B.C."/>
            <person name="Sharon I."/>
            <person name="Miller C.S."/>
            <person name="Castelle C.J."/>
            <person name="VerBerkmoes N.C."/>
            <person name="Wilkins M.J."/>
            <person name="Hettich R.L."/>
            <person name="Lipton M.S."/>
            <person name="Williams K.H."/>
            <person name="Long P.E."/>
            <person name="Banfield J.F."/>
        </authorList>
    </citation>
    <scope>NUCLEOTIDE SEQUENCE [LARGE SCALE GENOMIC DNA]</scope>
</reference>
<dbReference type="EMBL" id="AMFJ01001003">
    <property type="protein sequence ID" value="EKE25948.1"/>
    <property type="molecule type" value="Genomic_DNA"/>
</dbReference>
<dbReference type="InterPro" id="IPR019906">
    <property type="entry name" value="Ribosomal_uL6_bac-type"/>
</dbReference>
<protein>
    <recommendedName>
        <fullName evidence="3 5">50S ribosomal protein L6</fullName>
    </recommendedName>
</protein>
<gene>
    <name evidence="7" type="primary">rplF</name>
    <name evidence="7" type="ORF">ACD_4C00487G0004</name>
</gene>
<sequence>MSRIWKSPITIPAWVSISNNERIVKVKWPKWELSFEIKDFVNLEQTDTSLTVSIKDENDSFQKGVWGLTRTLIWNMVTWVTAWFEKSLEIIWVWYKFEVIWTDKLTLSVGFSHKVDLTAPEWVTLALDPSVKNTIIIKWIDKQLVWFFAAKVRSIKKPEPYKGKWIRYSGEYVRRKAWKTWGKK</sequence>
<dbReference type="InterPro" id="IPR000702">
    <property type="entry name" value="Ribosomal_uL6-like"/>
</dbReference>
<keyword evidence="1 4" id="KW-0689">Ribosomal protein</keyword>
<accession>K2FSR8</accession>
<evidence type="ECO:0000259" key="6">
    <source>
        <dbReference type="Pfam" id="PF00347"/>
    </source>
</evidence>
<dbReference type="Pfam" id="PF00347">
    <property type="entry name" value="Ribosomal_L6"/>
    <property type="match status" value="2"/>
</dbReference>
<evidence type="ECO:0000256" key="4">
    <source>
        <dbReference type="RuleBase" id="RU003869"/>
    </source>
</evidence>
<evidence type="ECO:0000256" key="3">
    <source>
        <dbReference type="ARBA" id="ARBA00035454"/>
    </source>
</evidence>
<keyword evidence="2 4" id="KW-0687">Ribonucleoprotein</keyword>
<evidence type="ECO:0000313" key="7">
    <source>
        <dbReference type="EMBL" id="EKE25948.1"/>
    </source>
</evidence>
<dbReference type="GO" id="GO:0019843">
    <property type="term" value="F:rRNA binding"/>
    <property type="evidence" value="ECO:0007669"/>
    <property type="project" value="UniProtKB-KW"/>
</dbReference>
<dbReference type="GO" id="GO:0022625">
    <property type="term" value="C:cytosolic large ribosomal subunit"/>
    <property type="evidence" value="ECO:0007669"/>
    <property type="project" value="TreeGrafter"/>
</dbReference>
<dbReference type="Gene3D" id="3.90.930.12">
    <property type="entry name" value="Ribosomal protein L6, alpha-beta domain"/>
    <property type="match status" value="2"/>
</dbReference>
<keyword evidence="5" id="KW-0694">RNA-binding</keyword>
<evidence type="ECO:0000256" key="5">
    <source>
        <dbReference type="RuleBase" id="RU003870"/>
    </source>
</evidence>
<dbReference type="InterPro" id="IPR020040">
    <property type="entry name" value="Ribosomal_uL6_a/b-dom"/>
</dbReference>
<name>K2FSR8_9BACT</name>